<dbReference type="InterPro" id="IPR000200">
    <property type="entry name" value="Peptidase_C10"/>
</dbReference>
<dbReference type="SUPFAM" id="SSF54001">
    <property type="entry name" value="Cysteine proteinases"/>
    <property type="match status" value="1"/>
</dbReference>
<comment type="caution">
    <text evidence="2">The sequence shown here is derived from an EMBL/GenBank/DDBJ whole genome shotgun (WGS) entry which is preliminary data.</text>
</comment>
<feature type="signal peptide" evidence="1">
    <location>
        <begin position="1"/>
        <end position="20"/>
    </location>
</feature>
<dbReference type="Proteomes" id="UP001589688">
    <property type="component" value="Unassembled WGS sequence"/>
</dbReference>
<organism evidence="2 3">
    <name type="scientific">Hallella seregens ATCC 51272</name>
    <dbReference type="NCBI Taxonomy" id="1336250"/>
    <lineage>
        <taxon>Bacteria</taxon>
        <taxon>Pseudomonadati</taxon>
        <taxon>Bacteroidota</taxon>
        <taxon>Bacteroidia</taxon>
        <taxon>Bacteroidales</taxon>
        <taxon>Prevotellaceae</taxon>
        <taxon>Hallella</taxon>
    </lineage>
</organism>
<protein>
    <submittedName>
        <fullName evidence="2">C10 family peptidase</fullName>
    </submittedName>
</protein>
<dbReference type="InterPro" id="IPR044934">
    <property type="entry name" value="Streptopain_sf"/>
</dbReference>
<dbReference type="Gene3D" id="3.90.70.50">
    <property type="entry name" value="Peptidase C10, streptopain"/>
    <property type="match status" value="1"/>
</dbReference>
<dbReference type="EMBL" id="JBHLZF010000002">
    <property type="protein sequence ID" value="MFB9898015.1"/>
    <property type="molecule type" value="Genomic_DNA"/>
</dbReference>
<evidence type="ECO:0000256" key="1">
    <source>
        <dbReference type="SAM" id="SignalP"/>
    </source>
</evidence>
<proteinExistence type="predicted"/>
<dbReference type="RefSeq" id="WP_027952199.1">
    <property type="nucleotide sequence ID" value="NZ_JADU01000012.1"/>
</dbReference>
<evidence type="ECO:0000313" key="3">
    <source>
        <dbReference type="Proteomes" id="UP001589688"/>
    </source>
</evidence>
<sequence>MKKKILLFVAILAAATAVRSQEKTAKDWYLSLLPKIKAEVKPMLSTQWGQNAPYHNDCPTAPGKSVHCKTGCVATAMAQVMRYYRYPDQGKGTVNYSYQDDAGQLQAIEADLGKSSYSWDLMRDSYLPTDSRTAAEQEAVARLMADCGAAVQMDYGQYDSGAFDMDVPQAMVNHFGYDPAIVHMSAYEEFSDSLWFCTLYEQLSAGMPVLYGGVTESYGAHSFVVDGYNAEGKFHVVYGLGGGDGFYDLKQIPYRYGRSMTINIRPPKPTGIGAKMANNSRHSAAAEYFLMDGTRTKAPRKGINIVRTQGGKTRKIAVR</sequence>
<keyword evidence="3" id="KW-1185">Reference proteome</keyword>
<dbReference type="PRINTS" id="PR00797">
    <property type="entry name" value="STREPTOPAIN"/>
</dbReference>
<dbReference type="Pfam" id="PF01640">
    <property type="entry name" value="Peptidase_C10"/>
    <property type="match status" value="1"/>
</dbReference>
<gene>
    <name evidence="2" type="ORF">ACFFK8_09500</name>
</gene>
<dbReference type="InterPro" id="IPR038765">
    <property type="entry name" value="Papain-like_cys_pep_sf"/>
</dbReference>
<name>A0ABV5ZKX5_9BACT</name>
<feature type="chain" id="PRO_5045455052" evidence="1">
    <location>
        <begin position="21"/>
        <end position="319"/>
    </location>
</feature>
<reference evidence="2 3" key="1">
    <citation type="submission" date="2024-09" db="EMBL/GenBank/DDBJ databases">
        <authorList>
            <person name="Sun Q."/>
            <person name="Mori K."/>
        </authorList>
    </citation>
    <scope>NUCLEOTIDE SEQUENCE [LARGE SCALE GENOMIC DNA]</scope>
    <source>
        <strain evidence="2 3">ATCC 51272</strain>
    </source>
</reference>
<keyword evidence="1" id="KW-0732">Signal</keyword>
<accession>A0ABV5ZKX5</accession>
<evidence type="ECO:0000313" key="2">
    <source>
        <dbReference type="EMBL" id="MFB9898015.1"/>
    </source>
</evidence>